<comment type="caution">
    <text evidence="1">The sequence shown here is derived from an EMBL/GenBank/DDBJ whole genome shotgun (WGS) entry which is preliminary data.</text>
</comment>
<gene>
    <name evidence="1" type="ORF">E3T48_07245</name>
</gene>
<dbReference type="Proteomes" id="UP000298313">
    <property type="component" value="Unassembled WGS sequence"/>
</dbReference>
<protein>
    <submittedName>
        <fullName evidence="1">N-acetyltransferase</fullName>
    </submittedName>
</protein>
<accession>A0A4R9B8U0</accession>
<proteinExistence type="predicted"/>
<dbReference type="InterPro" id="IPR016181">
    <property type="entry name" value="Acyl_CoA_acyltransferase"/>
</dbReference>
<sequence>MSRSSELGAHRVVAELDPRNTASAALCRRLGMRLKAHFVENEFFTGEWSDLRVFAIVGRDWMAAR</sequence>
<dbReference type="GO" id="GO:0016740">
    <property type="term" value="F:transferase activity"/>
    <property type="evidence" value="ECO:0007669"/>
    <property type="project" value="UniProtKB-KW"/>
</dbReference>
<dbReference type="EMBL" id="SOHH01000061">
    <property type="protein sequence ID" value="TFD78230.1"/>
    <property type="molecule type" value="Genomic_DNA"/>
</dbReference>
<dbReference type="OrthoDB" id="9132139at2"/>
<dbReference type="Gene3D" id="3.40.630.30">
    <property type="match status" value="1"/>
</dbReference>
<name>A0A4R9B8U0_9MICO</name>
<evidence type="ECO:0000313" key="1">
    <source>
        <dbReference type="EMBL" id="TFD78230.1"/>
    </source>
</evidence>
<dbReference type="SUPFAM" id="SSF55729">
    <property type="entry name" value="Acyl-CoA N-acyltransferases (Nat)"/>
    <property type="match status" value="1"/>
</dbReference>
<evidence type="ECO:0000313" key="2">
    <source>
        <dbReference type="Proteomes" id="UP000298313"/>
    </source>
</evidence>
<dbReference type="RefSeq" id="WP_134523273.1">
    <property type="nucleotide sequence ID" value="NZ_SOHH01000061.1"/>
</dbReference>
<reference evidence="1 2" key="1">
    <citation type="submission" date="2019-03" db="EMBL/GenBank/DDBJ databases">
        <title>Genomics of glacier-inhabiting Cryobacterium strains.</title>
        <authorList>
            <person name="Liu Q."/>
            <person name="Xin Y.-H."/>
        </authorList>
    </citation>
    <scope>NUCLEOTIDE SEQUENCE [LARGE SCALE GENOMIC DNA]</scope>
    <source>
        <strain evidence="1 2">Hh4</strain>
    </source>
</reference>
<keyword evidence="1" id="KW-0808">Transferase</keyword>
<keyword evidence="2" id="KW-1185">Reference proteome</keyword>
<organism evidence="1 2">
    <name type="scientific">Cryobacterium fucosi</name>
    <dbReference type="NCBI Taxonomy" id="1259157"/>
    <lineage>
        <taxon>Bacteria</taxon>
        <taxon>Bacillati</taxon>
        <taxon>Actinomycetota</taxon>
        <taxon>Actinomycetes</taxon>
        <taxon>Micrococcales</taxon>
        <taxon>Microbacteriaceae</taxon>
        <taxon>Cryobacterium</taxon>
    </lineage>
</organism>
<dbReference type="AlphaFoldDB" id="A0A4R9B8U0"/>